<proteinExistence type="predicted"/>
<dbReference type="EMBL" id="JAKUCV010001126">
    <property type="protein sequence ID" value="KAJ4847572.1"/>
    <property type="molecule type" value="Genomic_DNA"/>
</dbReference>
<dbReference type="Proteomes" id="UP001141552">
    <property type="component" value="Unassembled WGS sequence"/>
</dbReference>
<accession>A0A9Q0GCZ4</accession>
<dbReference type="PANTHER" id="PTHR33181">
    <property type="entry name" value="OS01G0778500 PROTEIN"/>
    <property type="match status" value="1"/>
</dbReference>
<keyword evidence="2" id="KW-1185">Reference proteome</keyword>
<evidence type="ECO:0000313" key="2">
    <source>
        <dbReference type="Proteomes" id="UP001141552"/>
    </source>
</evidence>
<reference evidence="1" key="1">
    <citation type="submission" date="2022-02" db="EMBL/GenBank/DDBJ databases">
        <authorList>
            <person name="Henning P.M."/>
            <person name="McCubbin A.G."/>
            <person name="Shore J.S."/>
        </authorList>
    </citation>
    <scope>NUCLEOTIDE SEQUENCE</scope>
    <source>
        <strain evidence="1">F60SS</strain>
        <tissue evidence="1">Leaves</tissue>
    </source>
</reference>
<sequence length="90" mass="10730">MEIWRGGQCFKQRLILSAKCRLLKLTSSLRCKTRGNKYGLMSLYKDMESCGEYTDIQVMWEMIHSSCNLKADNINSRRKRSYWTYCFRPT</sequence>
<protein>
    <submittedName>
        <fullName evidence="1">Uncharacterized protein</fullName>
    </submittedName>
</protein>
<dbReference type="OrthoDB" id="1620383at2759"/>
<dbReference type="PANTHER" id="PTHR33181:SF15">
    <property type="entry name" value="PROTEIN FAR1-RELATED SEQUENCE"/>
    <property type="match status" value="1"/>
</dbReference>
<dbReference type="AlphaFoldDB" id="A0A9Q0GCZ4"/>
<gene>
    <name evidence="1" type="ORF">Tsubulata_015397</name>
</gene>
<comment type="caution">
    <text evidence="1">The sequence shown here is derived from an EMBL/GenBank/DDBJ whole genome shotgun (WGS) entry which is preliminary data.</text>
</comment>
<organism evidence="1 2">
    <name type="scientific">Turnera subulata</name>
    <dbReference type="NCBI Taxonomy" id="218843"/>
    <lineage>
        <taxon>Eukaryota</taxon>
        <taxon>Viridiplantae</taxon>
        <taxon>Streptophyta</taxon>
        <taxon>Embryophyta</taxon>
        <taxon>Tracheophyta</taxon>
        <taxon>Spermatophyta</taxon>
        <taxon>Magnoliopsida</taxon>
        <taxon>eudicotyledons</taxon>
        <taxon>Gunneridae</taxon>
        <taxon>Pentapetalae</taxon>
        <taxon>rosids</taxon>
        <taxon>fabids</taxon>
        <taxon>Malpighiales</taxon>
        <taxon>Passifloraceae</taxon>
        <taxon>Turnera</taxon>
    </lineage>
</organism>
<name>A0A9Q0GCZ4_9ROSI</name>
<reference evidence="1" key="2">
    <citation type="journal article" date="2023" name="Plants (Basel)">
        <title>Annotation of the Turnera subulata (Passifloraceae) Draft Genome Reveals the S-Locus Evolved after the Divergence of Turneroideae from Passifloroideae in a Stepwise Manner.</title>
        <authorList>
            <person name="Henning P.M."/>
            <person name="Roalson E.H."/>
            <person name="Mir W."/>
            <person name="McCubbin A.G."/>
            <person name="Shore J.S."/>
        </authorList>
    </citation>
    <scope>NUCLEOTIDE SEQUENCE</scope>
    <source>
        <strain evidence="1">F60SS</strain>
    </source>
</reference>
<evidence type="ECO:0000313" key="1">
    <source>
        <dbReference type="EMBL" id="KAJ4847572.1"/>
    </source>
</evidence>